<dbReference type="AlphaFoldDB" id="A0A2H3LC74"/>
<dbReference type="SUPFAM" id="SSF55486">
    <property type="entry name" value="Metalloproteases ('zincins'), catalytic domain"/>
    <property type="match status" value="1"/>
</dbReference>
<reference evidence="2 3" key="1">
    <citation type="submission" date="2016-05" db="EMBL/GenBank/DDBJ databases">
        <authorList>
            <person name="Lavstsen T."/>
            <person name="Jespersen J.S."/>
        </authorList>
    </citation>
    <scope>NUCLEOTIDE SEQUENCE [LARGE SCALE GENOMIC DNA]</scope>
    <source>
        <strain evidence="2 3">B7-9</strain>
    </source>
</reference>
<keyword evidence="3" id="KW-1185">Reference proteome</keyword>
<proteinExistence type="predicted"/>
<organism evidence="2 3">
    <name type="scientific">Candidatus Chloroploca asiatica</name>
    <dbReference type="NCBI Taxonomy" id="1506545"/>
    <lineage>
        <taxon>Bacteria</taxon>
        <taxon>Bacillati</taxon>
        <taxon>Chloroflexota</taxon>
        <taxon>Chloroflexia</taxon>
        <taxon>Chloroflexales</taxon>
        <taxon>Chloroflexineae</taxon>
        <taxon>Oscillochloridaceae</taxon>
        <taxon>Candidatus Chloroploca</taxon>
    </lineage>
</organism>
<gene>
    <name evidence="2" type="ORF">A9Q02_11305</name>
</gene>
<dbReference type="Proteomes" id="UP000220922">
    <property type="component" value="Unassembled WGS sequence"/>
</dbReference>
<protein>
    <recommendedName>
        <fullName evidence="4">Coenzyme F420 biosynthesis-associated protein</fullName>
    </recommendedName>
</protein>
<dbReference type="Gene3D" id="1.20.150.30">
    <property type="entry name" value="Zincin-like metallopeptidase, N-terminal domain"/>
    <property type="match status" value="1"/>
</dbReference>
<dbReference type="OrthoDB" id="142939at2"/>
<dbReference type="InterPro" id="IPR042271">
    <property type="entry name" value="Zinicin_2_N"/>
</dbReference>
<accession>A0A2H3LC74</accession>
<evidence type="ECO:0008006" key="4">
    <source>
        <dbReference type="Google" id="ProtNLM"/>
    </source>
</evidence>
<dbReference type="PANTHER" id="PTHR39420">
    <property type="match status" value="1"/>
</dbReference>
<evidence type="ECO:0000313" key="2">
    <source>
        <dbReference type="EMBL" id="PDW00029.1"/>
    </source>
</evidence>
<keyword evidence="1" id="KW-1133">Transmembrane helix</keyword>
<name>A0A2H3LC74_9CHLR</name>
<comment type="caution">
    <text evidence="2">The sequence shown here is derived from an EMBL/GenBank/DDBJ whole genome shotgun (WGS) entry which is preliminary data.</text>
</comment>
<dbReference type="InterPro" id="IPR022454">
    <property type="entry name" value="CHP03883_F420-assoc"/>
</dbReference>
<dbReference type="EMBL" id="LYXE01000062">
    <property type="protein sequence ID" value="PDW00029.1"/>
    <property type="molecule type" value="Genomic_DNA"/>
</dbReference>
<dbReference type="NCBIfam" id="TIGR03624">
    <property type="entry name" value="putative hydrolase"/>
    <property type="match status" value="1"/>
</dbReference>
<dbReference type="NCBIfam" id="TIGR03883">
    <property type="entry name" value="DUF2342_F420"/>
    <property type="match status" value="1"/>
</dbReference>
<feature type="transmembrane region" description="Helical" evidence="1">
    <location>
        <begin position="21"/>
        <end position="39"/>
    </location>
</feature>
<dbReference type="InterPro" id="IPR018766">
    <property type="entry name" value="Zinicin_2"/>
</dbReference>
<keyword evidence="1" id="KW-0812">Transmembrane</keyword>
<dbReference type="Pfam" id="PF10103">
    <property type="entry name" value="Zincin_2"/>
    <property type="match status" value="1"/>
</dbReference>
<dbReference type="PANTHER" id="PTHR39420:SF1">
    <property type="entry name" value="HYDROLASE"/>
    <property type="match status" value="1"/>
</dbReference>
<sequence>MLDFARKGIVVAKPGTDLRRLGGMLLIGAVAGAAARYYIETRTRTERRETSLIDWDQARAMALRVSQWEEAPLIERSFREAQYLRLVQQSEPLIAEYLGVELPEPISRVYVHDRREWLEANFTSFEHLFRPIEAIYERNATQNGMAMLFSDVNSKLLGLQMGGLLGFLARRVLGQYDLSLLSPDPATGGALYFVEPNIARVQGQLGLNDEDFRLWIALHETTHAFEFEAYPWVRQHFRDLLQQYFDQLNDQLEGLGLNVPQLLMRLIQNWGSNEHWIELMLTPQQRAIFEQLQALMSLVEGYGNHVMNAVGKRLLPSFEQIEHRVAQRQSTRTIIEQVFNRITGMDLKLLQYQQGEAFVNAVTQARGQAYCARVWERVEHLPTMEEIKQPALWIARMDAMG</sequence>
<keyword evidence="1" id="KW-0472">Membrane</keyword>
<evidence type="ECO:0000313" key="3">
    <source>
        <dbReference type="Proteomes" id="UP000220922"/>
    </source>
</evidence>
<evidence type="ECO:0000256" key="1">
    <source>
        <dbReference type="SAM" id="Phobius"/>
    </source>
</evidence>